<comment type="caution">
    <text evidence="3">The sequence shown here is derived from an EMBL/GenBank/DDBJ whole genome shotgun (WGS) entry which is preliminary data.</text>
</comment>
<evidence type="ECO:0000313" key="3">
    <source>
        <dbReference type="EMBL" id="CAA0835969.1"/>
    </source>
</evidence>
<feature type="region of interest" description="Disordered" evidence="1">
    <location>
        <begin position="16"/>
        <end position="42"/>
    </location>
</feature>
<evidence type="ECO:0000256" key="1">
    <source>
        <dbReference type="SAM" id="MobiDB-lite"/>
    </source>
</evidence>
<dbReference type="AlphaFoldDB" id="A0A9N7NQH8"/>
<dbReference type="PANTHER" id="PTHR31672">
    <property type="entry name" value="BNACNNG10540D PROTEIN"/>
    <property type="match status" value="1"/>
</dbReference>
<evidence type="ECO:0000313" key="4">
    <source>
        <dbReference type="Proteomes" id="UP001153555"/>
    </source>
</evidence>
<organism evidence="3 4">
    <name type="scientific">Striga hermonthica</name>
    <name type="common">Purple witchweed</name>
    <name type="synonym">Buchnera hermonthica</name>
    <dbReference type="NCBI Taxonomy" id="68872"/>
    <lineage>
        <taxon>Eukaryota</taxon>
        <taxon>Viridiplantae</taxon>
        <taxon>Streptophyta</taxon>
        <taxon>Embryophyta</taxon>
        <taxon>Tracheophyta</taxon>
        <taxon>Spermatophyta</taxon>
        <taxon>Magnoliopsida</taxon>
        <taxon>eudicotyledons</taxon>
        <taxon>Gunneridae</taxon>
        <taxon>Pentapetalae</taxon>
        <taxon>asterids</taxon>
        <taxon>lamiids</taxon>
        <taxon>Lamiales</taxon>
        <taxon>Orobanchaceae</taxon>
        <taxon>Buchnereae</taxon>
        <taxon>Striga</taxon>
    </lineage>
</organism>
<name>A0A9N7NQH8_STRHE</name>
<dbReference type="InterPro" id="IPR050796">
    <property type="entry name" value="SCF_F-box_component"/>
</dbReference>
<keyword evidence="4" id="KW-1185">Reference proteome</keyword>
<dbReference type="PANTHER" id="PTHR31672:SF13">
    <property type="entry name" value="F-BOX PROTEIN CPR30-LIKE"/>
    <property type="match status" value="1"/>
</dbReference>
<dbReference type="InterPro" id="IPR017451">
    <property type="entry name" value="F-box-assoc_interact_dom"/>
</dbReference>
<dbReference type="Pfam" id="PF08268">
    <property type="entry name" value="FBA_3"/>
    <property type="match status" value="1"/>
</dbReference>
<dbReference type="EMBL" id="CACSLK010030184">
    <property type="protein sequence ID" value="CAA0835969.1"/>
    <property type="molecule type" value="Genomic_DNA"/>
</dbReference>
<evidence type="ECO:0000259" key="2">
    <source>
        <dbReference type="Pfam" id="PF08268"/>
    </source>
</evidence>
<gene>
    <name evidence="3" type="ORF">SHERM_03109</name>
</gene>
<sequence>MASSLNLNPYPSLFKPSKSLPAGRKNNPSLFKPSSFPVGRKNNPLLKPSSFPNIGMNKKNKSNYGKYPDDVDMEEDFWTKEALWNPTTNELKILPPSPATLDPRHELCVCNYFGFGYDSTSGDYKVIRFLRRSNDWTSLVAAELYSLKTNSWKRVNFRPYSFQWYGEPFAGVHVNGTYYWLNKLNDDFIQSFNFATEKFESDGVPTPPSEKLEKFCDKMLVEYRGSLGFLASTTVWVDDEMHNGLELWVWDDTSLSWAQESTFLVDKMSNYEGLFENDKLFYLQPGGDLMVHDCAMNTETNISNVCTHEFCSVFPFVENYVSLSSSGK</sequence>
<dbReference type="Proteomes" id="UP001153555">
    <property type="component" value="Unassembled WGS sequence"/>
</dbReference>
<proteinExistence type="predicted"/>
<dbReference type="InterPro" id="IPR013187">
    <property type="entry name" value="F-box-assoc_dom_typ3"/>
</dbReference>
<protein>
    <recommendedName>
        <fullName evidence="2">F-box associated beta-propeller type 3 domain-containing protein</fullName>
    </recommendedName>
</protein>
<feature type="domain" description="F-box associated beta-propeller type 3" evidence="2">
    <location>
        <begin position="80"/>
        <end position="272"/>
    </location>
</feature>
<accession>A0A9N7NQH8</accession>
<dbReference type="OrthoDB" id="809368at2759"/>
<dbReference type="NCBIfam" id="TIGR01640">
    <property type="entry name" value="F_box_assoc_1"/>
    <property type="match status" value="1"/>
</dbReference>
<reference evidence="3" key="1">
    <citation type="submission" date="2019-12" db="EMBL/GenBank/DDBJ databases">
        <authorList>
            <person name="Scholes J."/>
        </authorList>
    </citation>
    <scope>NUCLEOTIDE SEQUENCE</scope>
</reference>